<dbReference type="PROSITE" id="PS51324">
    <property type="entry name" value="ERV_ALR"/>
    <property type="match status" value="1"/>
</dbReference>
<feature type="domain" description="ERV/ALR sulfhydryl oxidase" evidence="10">
    <location>
        <begin position="105"/>
        <end position="217"/>
    </location>
</feature>
<keyword evidence="12" id="KW-1185">Reference proteome</keyword>
<evidence type="ECO:0000313" key="11">
    <source>
        <dbReference type="EMBL" id="RPB21431.1"/>
    </source>
</evidence>
<evidence type="ECO:0000256" key="5">
    <source>
        <dbReference type="ARBA" id="ARBA00023002"/>
    </source>
</evidence>
<evidence type="ECO:0000313" key="12">
    <source>
        <dbReference type="Proteomes" id="UP000267821"/>
    </source>
</evidence>
<dbReference type="SUPFAM" id="SSF69000">
    <property type="entry name" value="FAD-dependent thiol oxidase"/>
    <property type="match status" value="1"/>
</dbReference>
<evidence type="ECO:0000256" key="1">
    <source>
        <dbReference type="ARBA" id="ARBA00001974"/>
    </source>
</evidence>
<protein>
    <recommendedName>
        <fullName evidence="8">Sulfhydryl oxidase</fullName>
        <ecNumber evidence="8">1.8.3.2</ecNumber>
    </recommendedName>
</protein>
<keyword evidence="6" id="KW-0496">Mitochondrion</keyword>
<dbReference type="InParanoid" id="A0A3N4LL93"/>
<dbReference type="OrthoDB" id="17199at2759"/>
<dbReference type="GO" id="GO:0050660">
    <property type="term" value="F:flavin adenine dinucleotide binding"/>
    <property type="evidence" value="ECO:0007669"/>
    <property type="project" value="TreeGrafter"/>
</dbReference>
<dbReference type="AlphaFoldDB" id="A0A3N4LL93"/>
<comment type="catalytic activity">
    <reaction evidence="8">
        <text>2 R'C(R)SH + O2 = R'C(R)S-S(R)CR' + H2O2</text>
        <dbReference type="Rhea" id="RHEA:17357"/>
        <dbReference type="ChEBI" id="CHEBI:15379"/>
        <dbReference type="ChEBI" id="CHEBI:16240"/>
        <dbReference type="ChEBI" id="CHEBI:16520"/>
        <dbReference type="ChEBI" id="CHEBI:17412"/>
        <dbReference type="EC" id="1.8.3.2"/>
    </reaction>
</comment>
<keyword evidence="7" id="KW-1015">Disulfide bond</keyword>
<keyword evidence="4 8" id="KW-0274">FAD</keyword>
<dbReference type="Proteomes" id="UP000267821">
    <property type="component" value="Unassembled WGS sequence"/>
</dbReference>
<organism evidence="11 12">
    <name type="scientific">Terfezia boudieri ATCC MYA-4762</name>
    <dbReference type="NCBI Taxonomy" id="1051890"/>
    <lineage>
        <taxon>Eukaryota</taxon>
        <taxon>Fungi</taxon>
        <taxon>Dikarya</taxon>
        <taxon>Ascomycota</taxon>
        <taxon>Pezizomycotina</taxon>
        <taxon>Pezizomycetes</taxon>
        <taxon>Pezizales</taxon>
        <taxon>Pezizaceae</taxon>
        <taxon>Terfezia</taxon>
    </lineage>
</organism>
<dbReference type="Pfam" id="PF04777">
    <property type="entry name" value="Evr1_Alr"/>
    <property type="match status" value="1"/>
</dbReference>
<dbReference type="Gene3D" id="1.20.120.310">
    <property type="entry name" value="ERV/ALR sulfhydryl oxidase domain"/>
    <property type="match status" value="1"/>
</dbReference>
<comment type="cofactor">
    <cofactor evidence="1 8">
        <name>FAD</name>
        <dbReference type="ChEBI" id="CHEBI:57692"/>
    </cofactor>
</comment>
<dbReference type="GO" id="GO:0016971">
    <property type="term" value="F:flavin-dependent sulfhydryl oxidase activity"/>
    <property type="evidence" value="ECO:0007669"/>
    <property type="project" value="InterPro"/>
</dbReference>
<reference evidence="11 12" key="1">
    <citation type="journal article" date="2018" name="Nat. Ecol. Evol.">
        <title>Pezizomycetes genomes reveal the molecular basis of ectomycorrhizal truffle lifestyle.</title>
        <authorList>
            <person name="Murat C."/>
            <person name="Payen T."/>
            <person name="Noel B."/>
            <person name="Kuo A."/>
            <person name="Morin E."/>
            <person name="Chen J."/>
            <person name="Kohler A."/>
            <person name="Krizsan K."/>
            <person name="Balestrini R."/>
            <person name="Da Silva C."/>
            <person name="Montanini B."/>
            <person name="Hainaut M."/>
            <person name="Levati E."/>
            <person name="Barry K.W."/>
            <person name="Belfiori B."/>
            <person name="Cichocki N."/>
            <person name="Clum A."/>
            <person name="Dockter R.B."/>
            <person name="Fauchery L."/>
            <person name="Guy J."/>
            <person name="Iotti M."/>
            <person name="Le Tacon F."/>
            <person name="Lindquist E.A."/>
            <person name="Lipzen A."/>
            <person name="Malagnac F."/>
            <person name="Mello A."/>
            <person name="Molinier V."/>
            <person name="Miyauchi S."/>
            <person name="Poulain J."/>
            <person name="Riccioni C."/>
            <person name="Rubini A."/>
            <person name="Sitrit Y."/>
            <person name="Splivallo R."/>
            <person name="Traeger S."/>
            <person name="Wang M."/>
            <person name="Zifcakova L."/>
            <person name="Wipf D."/>
            <person name="Zambonelli A."/>
            <person name="Paolocci F."/>
            <person name="Nowrousian M."/>
            <person name="Ottonello S."/>
            <person name="Baldrian P."/>
            <person name="Spatafora J.W."/>
            <person name="Henrissat B."/>
            <person name="Nagy L.G."/>
            <person name="Aury J.M."/>
            <person name="Wincker P."/>
            <person name="Grigoriev I.V."/>
            <person name="Bonfante P."/>
            <person name="Martin F.M."/>
        </authorList>
    </citation>
    <scope>NUCLEOTIDE SEQUENCE [LARGE SCALE GENOMIC DNA]</scope>
    <source>
        <strain evidence="11 12">ATCC MYA-4762</strain>
    </source>
</reference>
<dbReference type="EC" id="1.8.3.2" evidence="8"/>
<gene>
    <name evidence="11" type="ORF">L211DRAFT_828062</name>
</gene>
<evidence type="ECO:0000256" key="3">
    <source>
        <dbReference type="ARBA" id="ARBA00022630"/>
    </source>
</evidence>
<dbReference type="InterPro" id="IPR036774">
    <property type="entry name" value="ERV/ALR_sulphydryl_oxid_sf"/>
</dbReference>
<keyword evidence="3 8" id="KW-0285">Flavoprotein</keyword>
<dbReference type="GO" id="GO:0005758">
    <property type="term" value="C:mitochondrial intermembrane space"/>
    <property type="evidence" value="ECO:0007669"/>
    <property type="project" value="UniProtKB-SubCell"/>
</dbReference>
<evidence type="ECO:0000256" key="9">
    <source>
        <dbReference type="SAM" id="MobiDB-lite"/>
    </source>
</evidence>
<evidence type="ECO:0000256" key="6">
    <source>
        <dbReference type="ARBA" id="ARBA00023128"/>
    </source>
</evidence>
<evidence type="ECO:0000256" key="2">
    <source>
        <dbReference type="ARBA" id="ARBA00004569"/>
    </source>
</evidence>
<evidence type="ECO:0000259" key="10">
    <source>
        <dbReference type="PROSITE" id="PS51324"/>
    </source>
</evidence>
<dbReference type="FunFam" id="1.20.120.310:FF:000003">
    <property type="entry name" value="Sulfhydryl oxidase"/>
    <property type="match status" value="1"/>
</dbReference>
<dbReference type="InterPro" id="IPR039799">
    <property type="entry name" value="ALR/ERV"/>
</dbReference>
<feature type="compositionally biased region" description="Basic and acidic residues" evidence="9">
    <location>
        <begin position="11"/>
        <end position="21"/>
    </location>
</feature>
<sequence>MAEILELQEEQNIHPPKEKQEATGTIAPAAGSRGQGATGNQKYPKGIVLGKDGKPCRSCTDAADWIRLARSSNKPGASTTHTTNTNVTTITAPTGQLTTTLSEECPPDVQALGRSAWTFLHTLSANYPKNPTQEEKSDMKQFLGLFGKLYPCWVCAEDFREWMDRPENKLQVGSGGKGGNWLNSRERFGLWMCMAHNAVNTKLGKAEFDCRKWEERWRTGCGVGEDVD</sequence>
<evidence type="ECO:0000256" key="4">
    <source>
        <dbReference type="ARBA" id="ARBA00022827"/>
    </source>
</evidence>
<dbReference type="STRING" id="1051890.A0A3N4LL93"/>
<feature type="region of interest" description="Disordered" evidence="9">
    <location>
        <begin position="1"/>
        <end position="41"/>
    </location>
</feature>
<dbReference type="PANTHER" id="PTHR12645:SF0">
    <property type="entry name" value="FAD-LINKED SULFHYDRYL OXIDASE ALR"/>
    <property type="match status" value="1"/>
</dbReference>
<dbReference type="EMBL" id="ML121559">
    <property type="protein sequence ID" value="RPB21431.1"/>
    <property type="molecule type" value="Genomic_DNA"/>
</dbReference>
<comment type="subcellular location">
    <subcellularLocation>
        <location evidence="2">Mitochondrion intermembrane space</location>
    </subcellularLocation>
</comment>
<dbReference type="FunCoup" id="A0A3N4LL93">
    <property type="interactions" value="459"/>
</dbReference>
<evidence type="ECO:0000256" key="8">
    <source>
        <dbReference type="RuleBase" id="RU371123"/>
    </source>
</evidence>
<accession>A0A3N4LL93</accession>
<evidence type="ECO:0000256" key="7">
    <source>
        <dbReference type="ARBA" id="ARBA00023157"/>
    </source>
</evidence>
<keyword evidence="5 8" id="KW-0560">Oxidoreductase</keyword>
<name>A0A3N4LL93_9PEZI</name>
<dbReference type="PANTHER" id="PTHR12645">
    <property type="entry name" value="ALR/ERV"/>
    <property type="match status" value="1"/>
</dbReference>
<proteinExistence type="predicted"/>
<dbReference type="InterPro" id="IPR017905">
    <property type="entry name" value="ERV/ALR_sulphydryl_oxidase"/>
</dbReference>